<feature type="region of interest" description="Disordered" evidence="1">
    <location>
        <begin position="82"/>
        <end position="109"/>
    </location>
</feature>
<evidence type="ECO:0000256" key="1">
    <source>
        <dbReference type="SAM" id="MobiDB-lite"/>
    </source>
</evidence>
<name>A0A9Q1G0Q9_SYNKA</name>
<evidence type="ECO:0000313" key="3">
    <source>
        <dbReference type="Proteomes" id="UP001152622"/>
    </source>
</evidence>
<dbReference type="EMBL" id="JAINUF010000003">
    <property type="protein sequence ID" value="KAJ8371364.1"/>
    <property type="molecule type" value="Genomic_DNA"/>
</dbReference>
<sequence length="202" mass="21127">MGEGRDGGGVVTSSQCCDLTGCVPRPKHKHAPVLLQHAEVPLVFGECISSSRLLNRSVRCGPPALNQTLTARAEDELYKRAHPGKAPRQYPEASAKAAGRSAQSERHGPRDDIIISVSRATCSLPKQSMLSAPAPNLGTEDTGLFLALSPKIPLLAFSQSAGRIGACGTVQDLSETTLQHRLPSLSPGVAAGLSPGEADFAE</sequence>
<protein>
    <submittedName>
        <fullName evidence="2">Uncharacterized protein</fullName>
    </submittedName>
</protein>
<organism evidence="2 3">
    <name type="scientific">Synaphobranchus kaupii</name>
    <name type="common">Kaup's arrowtooth eel</name>
    <dbReference type="NCBI Taxonomy" id="118154"/>
    <lineage>
        <taxon>Eukaryota</taxon>
        <taxon>Metazoa</taxon>
        <taxon>Chordata</taxon>
        <taxon>Craniata</taxon>
        <taxon>Vertebrata</taxon>
        <taxon>Euteleostomi</taxon>
        <taxon>Actinopterygii</taxon>
        <taxon>Neopterygii</taxon>
        <taxon>Teleostei</taxon>
        <taxon>Anguilliformes</taxon>
        <taxon>Synaphobranchidae</taxon>
        <taxon>Synaphobranchus</taxon>
    </lineage>
</organism>
<reference evidence="2" key="1">
    <citation type="journal article" date="2023" name="Science">
        <title>Genome structures resolve the early diversification of teleost fishes.</title>
        <authorList>
            <person name="Parey E."/>
            <person name="Louis A."/>
            <person name="Montfort J."/>
            <person name="Bouchez O."/>
            <person name="Roques C."/>
            <person name="Iampietro C."/>
            <person name="Lluch J."/>
            <person name="Castinel A."/>
            <person name="Donnadieu C."/>
            <person name="Desvignes T."/>
            <person name="Floi Bucao C."/>
            <person name="Jouanno E."/>
            <person name="Wen M."/>
            <person name="Mejri S."/>
            <person name="Dirks R."/>
            <person name="Jansen H."/>
            <person name="Henkel C."/>
            <person name="Chen W.J."/>
            <person name="Zahm M."/>
            <person name="Cabau C."/>
            <person name="Klopp C."/>
            <person name="Thompson A.W."/>
            <person name="Robinson-Rechavi M."/>
            <person name="Braasch I."/>
            <person name="Lecointre G."/>
            <person name="Bobe J."/>
            <person name="Postlethwait J.H."/>
            <person name="Berthelot C."/>
            <person name="Roest Crollius H."/>
            <person name="Guiguen Y."/>
        </authorList>
    </citation>
    <scope>NUCLEOTIDE SEQUENCE</scope>
    <source>
        <strain evidence="2">WJC10195</strain>
    </source>
</reference>
<gene>
    <name evidence="2" type="ORF">SKAU_G00113920</name>
</gene>
<accession>A0A9Q1G0Q9</accession>
<proteinExistence type="predicted"/>
<evidence type="ECO:0000313" key="2">
    <source>
        <dbReference type="EMBL" id="KAJ8371364.1"/>
    </source>
</evidence>
<keyword evidence="3" id="KW-1185">Reference proteome</keyword>
<dbReference type="AlphaFoldDB" id="A0A9Q1G0Q9"/>
<comment type="caution">
    <text evidence="2">The sequence shown here is derived from an EMBL/GenBank/DDBJ whole genome shotgun (WGS) entry which is preliminary data.</text>
</comment>
<dbReference type="Proteomes" id="UP001152622">
    <property type="component" value="Chromosome 3"/>
</dbReference>